<dbReference type="InterPro" id="IPR017871">
    <property type="entry name" value="ABC_transporter-like_CS"/>
</dbReference>
<dbReference type="CDD" id="cd03255">
    <property type="entry name" value="ABC_MJ0796_LolCDE_FtsE"/>
    <property type="match status" value="1"/>
</dbReference>
<dbReference type="GO" id="GO:0005886">
    <property type="term" value="C:plasma membrane"/>
    <property type="evidence" value="ECO:0007669"/>
    <property type="project" value="TreeGrafter"/>
</dbReference>
<dbReference type="AlphaFoldDB" id="A0A0E4C920"/>
<dbReference type="Proteomes" id="UP000045545">
    <property type="component" value="Unassembled WGS sequence"/>
</dbReference>
<dbReference type="STRING" id="690567.1949"/>
<evidence type="ECO:0000313" key="6">
    <source>
        <dbReference type="Proteomes" id="UP000045545"/>
    </source>
</evidence>
<dbReference type="GO" id="GO:0098796">
    <property type="term" value="C:membrane protein complex"/>
    <property type="evidence" value="ECO:0007669"/>
    <property type="project" value="UniProtKB-ARBA"/>
</dbReference>
<sequence length="220" mass="25115">MIKLDKITKTYYNFRRNKKNALEGIDLCVSEGEMVAIVGSSGAGKSTLLNILGGIDRPNSGHYYFDNKLIEFKAHRLAHFRRNNIGFIVQDHALIDDMTAYDNIALPLKYRSMNKAQIEKRVMDIAYYLNIKDQLYNYPTQLSGGECQRIAIARAIINKPRLILADEPTGSLDSQNKRNVMSIFKDIHRNSTTIIVTHDYEIANTCHRVVELNNGRITKH</sequence>
<proteinExistence type="predicted"/>
<gene>
    <name evidence="5" type="ORF">1949</name>
</gene>
<reference evidence="5 6" key="1">
    <citation type="submission" date="2015-03" db="EMBL/GenBank/DDBJ databases">
        <authorList>
            <person name="Murphy D."/>
        </authorList>
    </citation>
    <scope>NUCLEOTIDE SEQUENCE [LARGE SCALE GENOMIC DNA]</scope>
    <source>
        <strain evidence="5 6">OL-4</strain>
    </source>
</reference>
<protein>
    <submittedName>
        <fullName evidence="5">ABC transporter-like</fullName>
    </submittedName>
</protein>
<dbReference type="Pfam" id="PF00005">
    <property type="entry name" value="ABC_tran"/>
    <property type="match status" value="1"/>
</dbReference>
<dbReference type="SUPFAM" id="SSF52540">
    <property type="entry name" value="P-loop containing nucleoside triphosphate hydrolases"/>
    <property type="match status" value="1"/>
</dbReference>
<evidence type="ECO:0000259" key="4">
    <source>
        <dbReference type="PROSITE" id="PS50893"/>
    </source>
</evidence>
<dbReference type="RefSeq" id="WP_046498255.1">
    <property type="nucleotide sequence ID" value="NZ_CGIH01000031.1"/>
</dbReference>
<dbReference type="SMART" id="SM00382">
    <property type="entry name" value="AAA"/>
    <property type="match status" value="1"/>
</dbReference>
<dbReference type="PANTHER" id="PTHR24220:SF86">
    <property type="entry name" value="ABC TRANSPORTER ABCH.1"/>
    <property type="match status" value="1"/>
</dbReference>
<keyword evidence="3" id="KW-0067">ATP-binding</keyword>
<dbReference type="GO" id="GO:0016887">
    <property type="term" value="F:ATP hydrolysis activity"/>
    <property type="evidence" value="ECO:0007669"/>
    <property type="project" value="InterPro"/>
</dbReference>
<dbReference type="InterPro" id="IPR003593">
    <property type="entry name" value="AAA+_ATPase"/>
</dbReference>
<dbReference type="EMBL" id="CGIH01000031">
    <property type="protein sequence ID" value="CFX82218.1"/>
    <property type="molecule type" value="Genomic_DNA"/>
</dbReference>
<evidence type="ECO:0000313" key="5">
    <source>
        <dbReference type="EMBL" id="CFX82218.1"/>
    </source>
</evidence>
<keyword evidence="2" id="KW-0547">Nucleotide-binding</keyword>
<dbReference type="InterPro" id="IPR017911">
    <property type="entry name" value="MacB-like_ATP-bd"/>
</dbReference>
<evidence type="ECO:0000256" key="3">
    <source>
        <dbReference type="ARBA" id="ARBA00022840"/>
    </source>
</evidence>
<organism evidence="5 6">
    <name type="scientific">Syntrophomonas zehnderi OL-4</name>
    <dbReference type="NCBI Taxonomy" id="690567"/>
    <lineage>
        <taxon>Bacteria</taxon>
        <taxon>Bacillati</taxon>
        <taxon>Bacillota</taxon>
        <taxon>Clostridia</taxon>
        <taxon>Eubacteriales</taxon>
        <taxon>Syntrophomonadaceae</taxon>
        <taxon>Syntrophomonas</taxon>
    </lineage>
</organism>
<evidence type="ECO:0000256" key="2">
    <source>
        <dbReference type="ARBA" id="ARBA00022741"/>
    </source>
</evidence>
<keyword evidence="1" id="KW-0813">Transport</keyword>
<evidence type="ECO:0000256" key="1">
    <source>
        <dbReference type="ARBA" id="ARBA00022448"/>
    </source>
</evidence>
<dbReference type="FunFam" id="3.40.50.300:FF:000032">
    <property type="entry name" value="Export ABC transporter ATP-binding protein"/>
    <property type="match status" value="1"/>
</dbReference>
<dbReference type="InterPro" id="IPR027417">
    <property type="entry name" value="P-loop_NTPase"/>
</dbReference>
<dbReference type="PANTHER" id="PTHR24220">
    <property type="entry name" value="IMPORT ATP-BINDING PROTEIN"/>
    <property type="match status" value="1"/>
</dbReference>
<dbReference type="PROSITE" id="PS00211">
    <property type="entry name" value="ABC_TRANSPORTER_1"/>
    <property type="match status" value="1"/>
</dbReference>
<dbReference type="InterPro" id="IPR015854">
    <property type="entry name" value="ABC_transpr_LolD-like"/>
</dbReference>
<dbReference type="PROSITE" id="PS50893">
    <property type="entry name" value="ABC_TRANSPORTER_2"/>
    <property type="match status" value="1"/>
</dbReference>
<dbReference type="GO" id="GO:0022857">
    <property type="term" value="F:transmembrane transporter activity"/>
    <property type="evidence" value="ECO:0007669"/>
    <property type="project" value="UniProtKB-ARBA"/>
</dbReference>
<dbReference type="Gene3D" id="3.40.50.300">
    <property type="entry name" value="P-loop containing nucleotide triphosphate hydrolases"/>
    <property type="match status" value="1"/>
</dbReference>
<dbReference type="InterPro" id="IPR003439">
    <property type="entry name" value="ABC_transporter-like_ATP-bd"/>
</dbReference>
<name>A0A0E4C920_9FIRM</name>
<keyword evidence="6" id="KW-1185">Reference proteome</keyword>
<accession>A0A0E4C920</accession>
<feature type="domain" description="ABC transporter" evidence="4">
    <location>
        <begin position="2"/>
        <end position="220"/>
    </location>
</feature>
<dbReference type="GO" id="GO:0005524">
    <property type="term" value="F:ATP binding"/>
    <property type="evidence" value="ECO:0007669"/>
    <property type="project" value="UniProtKB-KW"/>
</dbReference>